<protein>
    <submittedName>
        <fullName evidence="1">Uncharacterized protein</fullName>
    </submittedName>
</protein>
<proteinExistence type="predicted"/>
<gene>
    <name evidence="1" type="ORF">G9E92_004940</name>
</gene>
<name>A0A744IWG8_SALER</name>
<accession>A0A744IWG8</accession>
<comment type="caution">
    <text evidence="1">The sequence shown here is derived from an EMBL/GenBank/DDBJ whole genome shotgun (WGS) entry which is preliminary data.</text>
</comment>
<reference evidence="1" key="1">
    <citation type="journal article" date="2018" name="Genome Biol.">
        <title>SKESA: strategic k-mer extension for scrupulous assemblies.</title>
        <authorList>
            <person name="Souvorov A."/>
            <person name="Agarwala R."/>
            <person name="Lipman D.J."/>
        </authorList>
    </citation>
    <scope>NUCLEOTIDE SEQUENCE</scope>
    <source>
        <strain evidence="1">MA.04ba 6789-3</strain>
    </source>
</reference>
<dbReference type="EMBL" id="DAAUQW010000024">
    <property type="protein sequence ID" value="HAF2529831.1"/>
    <property type="molecule type" value="Genomic_DNA"/>
</dbReference>
<organism evidence="1">
    <name type="scientific">Salmonella enterica</name>
    <name type="common">Salmonella choleraesuis</name>
    <dbReference type="NCBI Taxonomy" id="28901"/>
    <lineage>
        <taxon>Bacteria</taxon>
        <taxon>Pseudomonadati</taxon>
        <taxon>Pseudomonadota</taxon>
        <taxon>Gammaproteobacteria</taxon>
        <taxon>Enterobacterales</taxon>
        <taxon>Enterobacteriaceae</taxon>
        <taxon>Salmonella</taxon>
    </lineage>
</organism>
<dbReference type="AlphaFoldDB" id="A0A744IWG8"/>
<evidence type="ECO:0000313" key="1">
    <source>
        <dbReference type="EMBL" id="HAF2529831.1"/>
    </source>
</evidence>
<reference evidence="1" key="2">
    <citation type="submission" date="2020-02" db="EMBL/GenBank/DDBJ databases">
        <authorList>
            <consortium name="NCBI Pathogen Detection Project"/>
        </authorList>
    </citation>
    <scope>NUCLEOTIDE SEQUENCE</scope>
    <source>
        <strain evidence="1">MA.04ba 6789-3</strain>
    </source>
</reference>
<sequence length="83" mass="9717">MTERYDFQNCFPRGHKSARLARQLNAALNSVGGNERTLDSRRNTLIYFCCYVRDAGTSLRNFRLVTEDIIEGYIRYRENKGMC</sequence>